<keyword evidence="3" id="KW-1185">Reference proteome</keyword>
<proteinExistence type="predicted"/>
<evidence type="ECO:0000313" key="2">
    <source>
        <dbReference type="EMBL" id="KJA21593.1"/>
    </source>
</evidence>
<evidence type="ECO:0000256" key="1">
    <source>
        <dbReference type="SAM" id="MobiDB-lite"/>
    </source>
</evidence>
<dbReference type="EMBL" id="KN817557">
    <property type="protein sequence ID" value="KJA21593.1"/>
    <property type="molecule type" value="Genomic_DNA"/>
</dbReference>
<sequence>MLAVTRRIGVSFARLNEALPPILNARSAKRLRELPPALFFGITIAPAIFPPHRPNNASTTPAQPLLLARAPIAADNHRPKADASPFRTSHAAKAHHKPGTGCRRGSKYLPSVRRSTWPRPSGFRE</sequence>
<gene>
    <name evidence="2" type="ORF">HYPSUDRAFT_202932</name>
</gene>
<feature type="region of interest" description="Disordered" evidence="1">
    <location>
        <begin position="74"/>
        <end position="125"/>
    </location>
</feature>
<name>A0A0D2MDK1_HYPSF</name>
<organism evidence="2 3">
    <name type="scientific">Hypholoma sublateritium (strain FD-334 SS-4)</name>
    <dbReference type="NCBI Taxonomy" id="945553"/>
    <lineage>
        <taxon>Eukaryota</taxon>
        <taxon>Fungi</taxon>
        <taxon>Dikarya</taxon>
        <taxon>Basidiomycota</taxon>
        <taxon>Agaricomycotina</taxon>
        <taxon>Agaricomycetes</taxon>
        <taxon>Agaricomycetidae</taxon>
        <taxon>Agaricales</taxon>
        <taxon>Agaricineae</taxon>
        <taxon>Strophariaceae</taxon>
        <taxon>Hypholoma</taxon>
    </lineage>
</organism>
<dbReference type="Proteomes" id="UP000054270">
    <property type="component" value="Unassembled WGS sequence"/>
</dbReference>
<reference evidence="3" key="1">
    <citation type="submission" date="2014-04" db="EMBL/GenBank/DDBJ databases">
        <title>Evolutionary Origins and Diversification of the Mycorrhizal Mutualists.</title>
        <authorList>
            <consortium name="DOE Joint Genome Institute"/>
            <consortium name="Mycorrhizal Genomics Consortium"/>
            <person name="Kohler A."/>
            <person name="Kuo A."/>
            <person name="Nagy L.G."/>
            <person name="Floudas D."/>
            <person name="Copeland A."/>
            <person name="Barry K.W."/>
            <person name="Cichocki N."/>
            <person name="Veneault-Fourrey C."/>
            <person name="LaButti K."/>
            <person name="Lindquist E.A."/>
            <person name="Lipzen A."/>
            <person name="Lundell T."/>
            <person name="Morin E."/>
            <person name="Murat C."/>
            <person name="Riley R."/>
            <person name="Ohm R."/>
            <person name="Sun H."/>
            <person name="Tunlid A."/>
            <person name="Henrissat B."/>
            <person name="Grigoriev I.V."/>
            <person name="Hibbett D.S."/>
            <person name="Martin F."/>
        </authorList>
    </citation>
    <scope>NUCLEOTIDE SEQUENCE [LARGE SCALE GENOMIC DNA]</scope>
    <source>
        <strain evidence="3">FD-334 SS-4</strain>
    </source>
</reference>
<accession>A0A0D2MDK1</accession>
<dbReference type="AlphaFoldDB" id="A0A0D2MDK1"/>
<protein>
    <submittedName>
        <fullName evidence="2">Uncharacterized protein</fullName>
    </submittedName>
</protein>
<evidence type="ECO:0000313" key="3">
    <source>
        <dbReference type="Proteomes" id="UP000054270"/>
    </source>
</evidence>